<dbReference type="SUPFAM" id="SSF103473">
    <property type="entry name" value="MFS general substrate transporter"/>
    <property type="match status" value="1"/>
</dbReference>
<evidence type="ECO:0000313" key="9">
    <source>
        <dbReference type="EMBL" id="KZV80868.1"/>
    </source>
</evidence>
<reference evidence="9 10" key="1">
    <citation type="journal article" date="2016" name="Mol. Biol. Evol.">
        <title>Comparative Genomics of Early-Diverging Mushroom-Forming Fungi Provides Insights into the Origins of Lignocellulose Decay Capabilities.</title>
        <authorList>
            <person name="Nagy L.G."/>
            <person name="Riley R."/>
            <person name="Tritt A."/>
            <person name="Adam C."/>
            <person name="Daum C."/>
            <person name="Floudas D."/>
            <person name="Sun H."/>
            <person name="Yadav J.S."/>
            <person name="Pangilinan J."/>
            <person name="Larsson K.H."/>
            <person name="Matsuura K."/>
            <person name="Barry K."/>
            <person name="Labutti K."/>
            <person name="Kuo R."/>
            <person name="Ohm R.A."/>
            <person name="Bhattacharya S.S."/>
            <person name="Shirouzu T."/>
            <person name="Yoshinaga Y."/>
            <person name="Martin F.M."/>
            <person name="Grigoriev I.V."/>
            <person name="Hibbett D.S."/>
        </authorList>
    </citation>
    <scope>NUCLEOTIDE SEQUENCE [LARGE SCALE GENOMIC DNA]</scope>
    <source>
        <strain evidence="9 10">HHB12029</strain>
    </source>
</reference>
<keyword evidence="3 7" id="KW-0812">Transmembrane</keyword>
<dbReference type="Proteomes" id="UP000077266">
    <property type="component" value="Unassembled WGS sequence"/>
</dbReference>
<feature type="transmembrane region" description="Helical" evidence="7">
    <location>
        <begin position="314"/>
        <end position="337"/>
    </location>
</feature>
<evidence type="ECO:0000256" key="3">
    <source>
        <dbReference type="ARBA" id="ARBA00022692"/>
    </source>
</evidence>
<evidence type="ECO:0000256" key="6">
    <source>
        <dbReference type="SAM" id="MobiDB-lite"/>
    </source>
</evidence>
<evidence type="ECO:0000256" key="4">
    <source>
        <dbReference type="ARBA" id="ARBA00022989"/>
    </source>
</evidence>
<feature type="transmembrane region" description="Helical" evidence="7">
    <location>
        <begin position="161"/>
        <end position="181"/>
    </location>
</feature>
<feature type="transmembrane region" description="Helical" evidence="7">
    <location>
        <begin position="482"/>
        <end position="501"/>
    </location>
</feature>
<feature type="transmembrane region" description="Helical" evidence="7">
    <location>
        <begin position="136"/>
        <end position="155"/>
    </location>
</feature>
<dbReference type="InterPro" id="IPR011701">
    <property type="entry name" value="MFS"/>
</dbReference>
<evidence type="ECO:0000313" key="10">
    <source>
        <dbReference type="Proteomes" id="UP000077266"/>
    </source>
</evidence>
<feature type="transmembrane region" description="Helical" evidence="7">
    <location>
        <begin position="193"/>
        <end position="215"/>
    </location>
</feature>
<dbReference type="PANTHER" id="PTHR23504">
    <property type="entry name" value="MAJOR FACILITATOR SUPERFAMILY DOMAIN-CONTAINING PROTEIN 10"/>
    <property type="match status" value="1"/>
</dbReference>
<feature type="domain" description="Major facilitator superfamily (MFS) profile" evidence="8">
    <location>
        <begin position="64"/>
        <end position="515"/>
    </location>
</feature>
<evidence type="ECO:0000256" key="1">
    <source>
        <dbReference type="ARBA" id="ARBA00004141"/>
    </source>
</evidence>
<dbReference type="InParanoid" id="A0A165BLQ9"/>
<accession>A0A165BLQ9</accession>
<organism evidence="9 10">
    <name type="scientific">Exidia glandulosa HHB12029</name>
    <dbReference type="NCBI Taxonomy" id="1314781"/>
    <lineage>
        <taxon>Eukaryota</taxon>
        <taxon>Fungi</taxon>
        <taxon>Dikarya</taxon>
        <taxon>Basidiomycota</taxon>
        <taxon>Agaricomycotina</taxon>
        <taxon>Agaricomycetes</taxon>
        <taxon>Auriculariales</taxon>
        <taxon>Exidiaceae</taxon>
        <taxon>Exidia</taxon>
    </lineage>
</organism>
<dbReference type="GO" id="GO:0022857">
    <property type="term" value="F:transmembrane transporter activity"/>
    <property type="evidence" value="ECO:0007669"/>
    <property type="project" value="InterPro"/>
</dbReference>
<dbReference type="InterPro" id="IPR020846">
    <property type="entry name" value="MFS_dom"/>
</dbReference>
<dbReference type="Pfam" id="PF07690">
    <property type="entry name" value="MFS_1"/>
    <property type="match status" value="1"/>
</dbReference>
<dbReference type="EMBL" id="KV426440">
    <property type="protein sequence ID" value="KZV80868.1"/>
    <property type="molecule type" value="Genomic_DNA"/>
</dbReference>
<feature type="compositionally biased region" description="Polar residues" evidence="6">
    <location>
        <begin position="22"/>
        <end position="31"/>
    </location>
</feature>
<feature type="region of interest" description="Disordered" evidence="6">
    <location>
        <begin position="269"/>
        <end position="290"/>
    </location>
</feature>
<feature type="compositionally biased region" description="Low complexity" evidence="6">
    <location>
        <begin position="279"/>
        <end position="290"/>
    </location>
</feature>
<dbReference type="PANTHER" id="PTHR23504:SF15">
    <property type="entry name" value="MAJOR FACILITATOR SUPERFAMILY (MFS) PROFILE DOMAIN-CONTAINING PROTEIN"/>
    <property type="match status" value="1"/>
</dbReference>
<dbReference type="AlphaFoldDB" id="A0A165BLQ9"/>
<comment type="subcellular location">
    <subcellularLocation>
        <location evidence="1">Membrane</location>
        <topology evidence="1">Multi-pass membrane protein</topology>
    </subcellularLocation>
</comment>
<feature type="transmembrane region" description="Helical" evidence="7">
    <location>
        <begin position="64"/>
        <end position="82"/>
    </location>
</feature>
<dbReference type="GO" id="GO:0016020">
    <property type="term" value="C:membrane"/>
    <property type="evidence" value="ECO:0007669"/>
    <property type="project" value="UniProtKB-SubCell"/>
</dbReference>
<proteinExistence type="predicted"/>
<dbReference type="PRINTS" id="PR01035">
    <property type="entry name" value="TCRTETA"/>
</dbReference>
<feature type="transmembrane region" description="Helical" evidence="7">
    <location>
        <begin position="235"/>
        <end position="259"/>
    </location>
</feature>
<dbReference type="PROSITE" id="PS50850">
    <property type="entry name" value="MFS"/>
    <property type="match status" value="1"/>
</dbReference>
<evidence type="ECO:0000256" key="7">
    <source>
        <dbReference type="SAM" id="Phobius"/>
    </source>
</evidence>
<feature type="transmembrane region" description="Helical" evidence="7">
    <location>
        <begin position="383"/>
        <end position="405"/>
    </location>
</feature>
<name>A0A165BLQ9_EXIGL</name>
<keyword evidence="5 7" id="KW-0472">Membrane</keyword>
<evidence type="ECO:0000259" key="8">
    <source>
        <dbReference type="PROSITE" id="PS50850"/>
    </source>
</evidence>
<evidence type="ECO:0000256" key="2">
    <source>
        <dbReference type="ARBA" id="ARBA00022448"/>
    </source>
</evidence>
<gene>
    <name evidence="9" type="ORF">EXIGLDRAFT_399459</name>
</gene>
<keyword evidence="10" id="KW-1185">Reference proteome</keyword>
<dbReference type="OrthoDB" id="419616at2759"/>
<dbReference type="Gene3D" id="1.20.1250.20">
    <property type="entry name" value="MFS general substrate transporter like domains"/>
    <property type="match status" value="1"/>
</dbReference>
<protein>
    <submittedName>
        <fullName evidence="9">MFS general substrate transporter</fullName>
    </submittedName>
</protein>
<feature type="transmembrane region" description="Helical" evidence="7">
    <location>
        <begin position="102"/>
        <end position="124"/>
    </location>
</feature>
<evidence type="ECO:0000256" key="5">
    <source>
        <dbReference type="ARBA" id="ARBA00023136"/>
    </source>
</evidence>
<dbReference type="InterPro" id="IPR001958">
    <property type="entry name" value="Tet-R_TetA/multi-R_MdtG-like"/>
</dbReference>
<feature type="region of interest" description="Disordered" evidence="6">
    <location>
        <begin position="18"/>
        <end position="37"/>
    </location>
</feature>
<feature type="transmembrane region" description="Helical" evidence="7">
    <location>
        <begin position="352"/>
        <end position="371"/>
    </location>
</feature>
<keyword evidence="4 7" id="KW-1133">Transmembrane helix</keyword>
<dbReference type="InterPro" id="IPR036259">
    <property type="entry name" value="MFS_trans_sf"/>
</dbReference>
<keyword evidence="2" id="KW-0813">Transport</keyword>
<sequence length="515" mass="56489">MHLFTRISRALRGMNAARLSRPPTTHSSFRPSDSEDERPLMLEVDEEKVRPVARPKTTPLPFKQLLVIVVVRITEPICYSLIFPFVNDMIEHVGITKDPQYVGYYSGLVEGTFAFAQFFTVLSWGRLSDRIGRRPVLLTGCFGLIFATILFGFARTFWAMVFARALSGALNGNVAVLKSSLGEITDKTNRARAFSLLPLTWSIGSVLAPIIGGFLARPVDNFPGLFGGFQLFMDFPYLLPCLAGASISLCGVVLGIFFLKETLHSKRKVSMEDKETEAEPASPESPETPVVPMSLVEPEMSIAQILKLPRVRAVLLNLSFLSLTTVSIEAIFVLYLYTPVPAGGLGFNQRQIGLTMSSQAVTSIAVNFLLFPPLTKRLGTTNLYLLCSGIHILVIILFPIIHHFAVVENQAAVFMGIAVMLFLRVSGGLVFPCNMVLVNVVAPSKGTLGTVNGLAQMVSSGARALGPALATTLFALTMTKNLLGGNLIWAFQLTLCIIWMWQGLDLRRHNFDDED</sequence>
<dbReference type="CDD" id="cd17330">
    <property type="entry name" value="MFS_SLC46_TetA_like"/>
    <property type="match status" value="1"/>
</dbReference>
<feature type="transmembrane region" description="Helical" evidence="7">
    <location>
        <begin position="411"/>
        <end position="442"/>
    </location>
</feature>